<gene>
    <name evidence="2" type="ORF">ECRASSUSDP1_LOCUS28316</name>
</gene>
<accession>A0AAD2DA45</accession>
<feature type="region of interest" description="Disordered" evidence="1">
    <location>
        <begin position="373"/>
        <end position="404"/>
    </location>
</feature>
<dbReference type="EMBL" id="CAMPGE010029221">
    <property type="protein sequence ID" value="CAI2386692.1"/>
    <property type="molecule type" value="Genomic_DNA"/>
</dbReference>
<feature type="compositionally biased region" description="Basic and acidic residues" evidence="1">
    <location>
        <begin position="104"/>
        <end position="117"/>
    </location>
</feature>
<reference evidence="2" key="1">
    <citation type="submission" date="2023-07" db="EMBL/GenBank/DDBJ databases">
        <authorList>
            <consortium name="AG Swart"/>
            <person name="Singh M."/>
            <person name="Singh A."/>
            <person name="Seah K."/>
            <person name="Emmerich C."/>
        </authorList>
    </citation>
    <scope>NUCLEOTIDE SEQUENCE</scope>
    <source>
        <strain evidence="2">DP1</strain>
    </source>
</reference>
<keyword evidence="3" id="KW-1185">Reference proteome</keyword>
<name>A0AAD2DA45_EUPCR</name>
<organism evidence="2 3">
    <name type="scientific">Euplotes crassus</name>
    <dbReference type="NCBI Taxonomy" id="5936"/>
    <lineage>
        <taxon>Eukaryota</taxon>
        <taxon>Sar</taxon>
        <taxon>Alveolata</taxon>
        <taxon>Ciliophora</taxon>
        <taxon>Intramacronucleata</taxon>
        <taxon>Spirotrichea</taxon>
        <taxon>Hypotrichia</taxon>
        <taxon>Euplotida</taxon>
        <taxon>Euplotidae</taxon>
        <taxon>Moneuplotes</taxon>
    </lineage>
</organism>
<feature type="compositionally biased region" description="Acidic residues" evidence="1">
    <location>
        <begin position="373"/>
        <end position="382"/>
    </location>
</feature>
<evidence type="ECO:0000256" key="1">
    <source>
        <dbReference type="SAM" id="MobiDB-lite"/>
    </source>
</evidence>
<dbReference type="AlphaFoldDB" id="A0AAD2DA45"/>
<sequence length="404" mass="46038">MNKSSYGPIEYQNLKIPCQEQLNRSINIPQEKSRENLMTPSKLIIGRKANKNLKILLPTNVKLDSKCKTGQATIKEDSSNQFSFSQAALQENSSNARPRKRVRSDKTSEVETADHPSSKCSDLVNNVLEGLAIASEVIDSQNENSDKHKQMKTIKSYLEQYSDIFKTTKNELLHLEAREADDISQLSQFFDRIRKELNSREELLKIKYKSMVNSYQTSLQMDLEFLEQKCQNLCSVIDSYSKKFRTPTKIESNCSEDIMNSYNLESILLKEKVSMNKIESKKFTVQSSDTFQYPDLDCDFRPVRELIAEINVISENSPRLSDTSKMSLPTCTLLAPATEGKIKYLPKFLVKEGRTNRTVGLNNVKQIVEVDDLEASETEDQGMDTSQRNKRKISESSTSSLDSK</sequence>
<proteinExistence type="predicted"/>
<evidence type="ECO:0000313" key="3">
    <source>
        <dbReference type="Proteomes" id="UP001295684"/>
    </source>
</evidence>
<feature type="region of interest" description="Disordered" evidence="1">
    <location>
        <begin position="88"/>
        <end position="118"/>
    </location>
</feature>
<feature type="compositionally biased region" description="Polar residues" evidence="1">
    <location>
        <begin position="395"/>
        <end position="404"/>
    </location>
</feature>
<comment type="caution">
    <text evidence="2">The sequence shown here is derived from an EMBL/GenBank/DDBJ whole genome shotgun (WGS) entry which is preliminary data.</text>
</comment>
<evidence type="ECO:0000313" key="2">
    <source>
        <dbReference type="EMBL" id="CAI2386692.1"/>
    </source>
</evidence>
<protein>
    <submittedName>
        <fullName evidence="2">Uncharacterized protein</fullName>
    </submittedName>
</protein>
<dbReference type="Proteomes" id="UP001295684">
    <property type="component" value="Unassembled WGS sequence"/>
</dbReference>